<accession>A0A3N1H807</accession>
<keyword evidence="1" id="KW-0597">Phosphoprotein</keyword>
<feature type="modified residue" description="4-aspartylphosphate" evidence="1">
    <location>
        <position position="53"/>
    </location>
</feature>
<dbReference type="EMBL" id="RJKM01000001">
    <property type="protein sequence ID" value="ROP38640.1"/>
    <property type="molecule type" value="Genomic_DNA"/>
</dbReference>
<reference evidence="3 4" key="1">
    <citation type="submission" date="2018-11" db="EMBL/GenBank/DDBJ databases">
        <title>Sequencing the genomes of 1000 actinobacteria strains.</title>
        <authorList>
            <person name="Klenk H.-P."/>
        </authorList>
    </citation>
    <scope>NUCLEOTIDE SEQUENCE [LARGE SCALE GENOMIC DNA]</scope>
    <source>
        <strain evidence="3 4">DSM 44231</strain>
    </source>
</reference>
<sequence length="472" mass="52119">MQVLLVEDSAELIDVFQHFSSTRGFDLTIATNVKSAIKLVESVEYEFDVAVCDLKMPSQEGAIDLSLDHGLEVVRRIIEVCPGVPVVVLSAFGTIDIARHMLLQANKQDVFGTGMPEAMLQYEPKSSGASGALGFLVKFQDELDSIGDVEVINGGNLTNRQLRTLRIFARRRGGRQLEYRPLSGGLSGARTGLVTVKDGAGAQVARVVSKITRIDRALEEKDRYRQCIAGRLGAGAYADLNDEVTAGCGRTAGLFYSVAESYKLDVFAQLLADESAAALAVRRMQEEMTPWLSGMPQSPKTWVDIRRELISDEKYARVISVQDVVEVPESKSLQTFWVTQHGDLHGANSLINDSVRPVLIDFGRAGQMTSVLDPITLELSVLFHADSTYREHPWPEVAQIDSWDDLDLYLAGCPYPEYVKACREWSLSVAAGVRDLYATIDAYCLRNMQYDDVNIERARALQAFAANKLIES</sequence>
<evidence type="ECO:0000313" key="3">
    <source>
        <dbReference type="EMBL" id="ROP38640.1"/>
    </source>
</evidence>
<protein>
    <submittedName>
        <fullName evidence="3">Response regulator receiver domain-containing protein</fullName>
    </submittedName>
</protein>
<gene>
    <name evidence="3" type="ORF">EDD40_4001</name>
</gene>
<comment type="caution">
    <text evidence="3">The sequence shown here is derived from an EMBL/GenBank/DDBJ whole genome shotgun (WGS) entry which is preliminary data.</text>
</comment>
<name>A0A3N1H807_9PSEU</name>
<dbReference type="SUPFAM" id="SSF56112">
    <property type="entry name" value="Protein kinase-like (PK-like)"/>
    <property type="match status" value="1"/>
</dbReference>
<dbReference type="Gene3D" id="3.40.50.2300">
    <property type="match status" value="1"/>
</dbReference>
<organism evidence="3 4">
    <name type="scientific">Saccharothrix texasensis</name>
    <dbReference type="NCBI Taxonomy" id="103734"/>
    <lineage>
        <taxon>Bacteria</taxon>
        <taxon>Bacillati</taxon>
        <taxon>Actinomycetota</taxon>
        <taxon>Actinomycetes</taxon>
        <taxon>Pseudonocardiales</taxon>
        <taxon>Pseudonocardiaceae</taxon>
        <taxon>Saccharothrix</taxon>
    </lineage>
</organism>
<dbReference type="Pfam" id="PF00072">
    <property type="entry name" value="Response_reg"/>
    <property type="match status" value="1"/>
</dbReference>
<dbReference type="AlphaFoldDB" id="A0A3N1H807"/>
<evidence type="ECO:0000259" key="2">
    <source>
        <dbReference type="PROSITE" id="PS50110"/>
    </source>
</evidence>
<dbReference type="SMART" id="SM00448">
    <property type="entry name" value="REC"/>
    <property type="match status" value="1"/>
</dbReference>
<dbReference type="InterPro" id="IPR011009">
    <property type="entry name" value="Kinase-like_dom_sf"/>
</dbReference>
<dbReference type="PROSITE" id="PS50110">
    <property type="entry name" value="RESPONSE_REGULATORY"/>
    <property type="match status" value="1"/>
</dbReference>
<dbReference type="InterPro" id="IPR011006">
    <property type="entry name" value="CheY-like_superfamily"/>
</dbReference>
<dbReference type="Proteomes" id="UP000268727">
    <property type="component" value="Unassembled WGS sequence"/>
</dbReference>
<keyword evidence="4" id="KW-1185">Reference proteome</keyword>
<dbReference type="GO" id="GO:0000160">
    <property type="term" value="P:phosphorelay signal transduction system"/>
    <property type="evidence" value="ECO:0007669"/>
    <property type="project" value="InterPro"/>
</dbReference>
<evidence type="ECO:0000256" key="1">
    <source>
        <dbReference type="PROSITE-ProRule" id="PRU00169"/>
    </source>
</evidence>
<proteinExistence type="predicted"/>
<evidence type="ECO:0000313" key="4">
    <source>
        <dbReference type="Proteomes" id="UP000268727"/>
    </source>
</evidence>
<dbReference type="InterPro" id="IPR001789">
    <property type="entry name" value="Sig_transdc_resp-reg_receiver"/>
</dbReference>
<dbReference type="SUPFAM" id="SSF52172">
    <property type="entry name" value="CheY-like"/>
    <property type="match status" value="1"/>
</dbReference>
<feature type="domain" description="Response regulatory" evidence="2">
    <location>
        <begin position="2"/>
        <end position="128"/>
    </location>
</feature>